<dbReference type="AlphaFoldDB" id="A0A3N2Q796"/>
<evidence type="ECO:0000256" key="1">
    <source>
        <dbReference type="SAM" id="MobiDB-lite"/>
    </source>
</evidence>
<dbReference type="Proteomes" id="UP000272025">
    <property type="component" value="Unassembled WGS sequence"/>
</dbReference>
<proteinExistence type="predicted"/>
<dbReference type="RefSeq" id="XP_028470301.1">
    <property type="nucleotide sequence ID" value="XM_028609434.1"/>
</dbReference>
<dbReference type="EMBL" id="ML119051">
    <property type="protein sequence ID" value="ROT42495.1"/>
    <property type="molecule type" value="Genomic_DNA"/>
</dbReference>
<name>A0A3N2Q796_SODAK</name>
<evidence type="ECO:0000313" key="3">
    <source>
        <dbReference type="Proteomes" id="UP000272025"/>
    </source>
</evidence>
<organism evidence="2 3">
    <name type="scientific">Sodiomyces alkalinus (strain CBS 110278 / VKM F-3762 / F11)</name>
    <name type="common">Alkaliphilic filamentous fungus</name>
    <dbReference type="NCBI Taxonomy" id="1314773"/>
    <lineage>
        <taxon>Eukaryota</taxon>
        <taxon>Fungi</taxon>
        <taxon>Dikarya</taxon>
        <taxon>Ascomycota</taxon>
        <taxon>Pezizomycotina</taxon>
        <taxon>Sordariomycetes</taxon>
        <taxon>Hypocreomycetidae</taxon>
        <taxon>Glomerellales</taxon>
        <taxon>Plectosphaerellaceae</taxon>
        <taxon>Sodiomyces</taxon>
    </lineage>
</organism>
<reference evidence="2 3" key="1">
    <citation type="journal article" date="2018" name="Mol. Ecol.">
        <title>The obligate alkalophilic soda-lake fungus Sodiomyces alkalinus has shifted to a protein diet.</title>
        <authorList>
            <person name="Grum-Grzhimaylo A.A."/>
            <person name="Falkoski D.L."/>
            <person name="van den Heuvel J."/>
            <person name="Valero-Jimenez C.A."/>
            <person name="Min B."/>
            <person name="Choi I.G."/>
            <person name="Lipzen A."/>
            <person name="Daum C.G."/>
            <person name="Aanen D.K."/>
            <person name="Tsang A."/>
            <person name="Henrissat B."/>
            <person name="Bilanenko E.N."/>
            <person name="de Vries R.P."/>
            <person name="van Kan J.A.L."/>
            <person name="Grigoriev I.V."/>
            <person name="Debets A.J.M."/>
        </authorList>
    </citation>
    <scope>NUCLEOTIDE SEQUENCE [LARGE SCALE GENOMIC DNA]</scope>
    <source>
        <strain evidence="2 3">F11</strain>
    </source>
</reference>
<dbReference type="GeneID" id="39577912"/>
<keyword evidence="3" id="KW-1185">Reference proteome</keyword>
<evidence type="ECO:0000313" key="2">
    <source>
        <dbReference type="EMBL" id="ROT42495.1"/>
    </source>
</evidence>
<sequence length="533" mass="58861">MDDSAPGQDGDSSDSTTKNAVPVITISPVGEVILDMTFENSPETIKAAKRSYQKAIKRPGATRVPEPNLNPRVRVAFRVEIDVLRKHSKYFDNLLGNKQFAEARLIEDALSRLNLENLKAQDEDPSALPWIPITDDDEATRSVGREKVLGDMLRILHDKPVQTGASAINMLYVTTLAVLADRFDCRRTVSRYLGRNLKFKWPVTTNGRSSSSGSGSGSGSNGNSSNQVSLRPSDQAKNSLANEQLLRQKILVAWLLEQPLKLHNVTREITMRGSVLWSALGPPEDAPLTEAWWELPDGLERELQYRREAILNTIASIQRHFLSLYSSRERQCKLGYDSSSACDLFQLGQMLKFFTGKGLVSLLDFGPSSLDALSDPAASASLSSPSVGSSPVSTTTTSTMIVSGQVDVDDLLATLRQCPAYQVDKNHTNCGLRTRIEPIVDYVQAMLSSNVVSVSHTEWSRNRAACSWAASASTDRTADGIDAAAASRRERRTFAFTRSLAFDQRLRYEGALYADKMARQLFTADGWDWTPEY</sequence>
<accession>A0A3N2Q796</accession>
<protein>
    <recommendedName>
        <fullName evidence="4">Hydroxyproline-rich glyco protein</fullName>
    </recommendedName>
</protein>
<feature type="region of interest" description="Disordered" evidence="1">
    <location>
        <begin position="204"/>
        <end position="234"/>
    </location>
</feature>
<dbReference type="OrthoDB" id="5398371at2759"/>
<gene>
    <name evidence="2" type="ORF">SODALDRAFT_319160</name>
</gene>
<feature type="region of interest" description="Disordered" evidence="1">
    <location>
        <begin position="1"/>
        <end position="21"/>
    </location>
</feature>
<evidence type="ECO:0008006" key="4">
    <source>
        <dbReference type="Google" id="ProtNLM"/>
    </source>
</evidence>